<dbReference type="Pfam" id="PF13563">
    <property type="entry name" value="2_5_RNA_ligase2"/>
    <property type="match status" value="1"/>
</dbReference>
<organism evidence="1 2">
    <name type="scientific">Microlunatus antarcticus</name>
    <dbReference type="NCBI Taxonomy" id="53388"/>
    <lineage>
        <taxon>Bacteria</taxon>
        <taxon>Bacillati</taxon>
        <taxon>Actinomycetota</taxon>
        <taxon>Actinomycetes</taxon>
        <taxon>Propionibacteriales</taxon>
        <taxon>Propionibacteriaceae</taxon>
        <taxon>Microlunatus</taxon>
    </lineage>
</organism>
<accession>A0A7W5P8Z2</accession>
<dbReference type="RefSeq" id="WP_183342628.1">
    <property type="nucleotide sequence ID" value="NZ_JACHZG010000013.1"/>
</dbReference>
<dbReference type="Gene3D" id="3.90.1140.10">
    <property type="entry name" value="Cyclic phosphodiesterase"/>
    <property type="match status" value="1"/>
</dbReference>
<protein>
    <submittedName>
        <fullName evidence="1">2'-5' RNA ligase</fullName>
    </submittedName>
</protein>
<dbReference type="AlphaFoldDB" id="A0A7W5P8Z2"/>
<dbReference type="Proteomes" id="UP000565572">
    <property type="component" value="Unassembled WGS sequence"/>
</dbReference>
<keyword evidence="1" id="KW-0436">Ligase</keyword>
<dbReference type="EMBL" id="JACHZG010000013">
    <property type="protein sequence ID" value="MBB3329075.1"/>
    <property type="molecule type" value="Genomic_DNA"/>
</dbReference>
<name>A0A7W5P8Z2_9ACTN</name>
<proteinExistence type="predicted"/>
<dbReference type="SUPFAM" id="SSF55144">
    <property type="entry name" value="LigT-like"/>
    <property type="match status" value="1"/>
</dbReference>
<evidence type="ECO:0000313" key="1">
    <source>
        <dbReference type="EMBL" id="MBB3329075.1"/>
    </source>
</evidence>
<dbReference type="InterPro" id="IPR009097">
    <property type="entry name" value="Cyclic_Pdiesterase"/>
</dbReference>
<sequence length="168" mass="18665">MPAPLRPLVVTLALPDDVQSELDALRRRWFPSGRTAVGAHLTLFHAVPGELEDQVRADLAEAVERGPVAVRLSGVMSLGKGAAYAVESPDLARRHDTLQRAWWPHLTRQDQQRLRAHVTLQNKVEPAVARATVESLRAEFRPADVEAPGFDLWRYDGGPWTHLARFAG</sequence>
<keyword evidence="2" id="KW-1185">Reference proteome</keyword>
<dbReference type="GO" id="GO:0016874">
    <property type="term" value="F:ligase activity"/>
    <property type="evidence" value="ECO:0007669"/>
    <property type="project" value="UniProtKB-KW"/>
</dbReference>
<comment type="caution">
    <text evidence="1">The sequence shown here is derived from an EMBL/GenBank/DDBJ whole genome shotgun (WGS) entry which is preliminary data.</text>
</comment>
<gene>
    <name evidence="1" type="ORF">FHX39_004072</name>
</gene>
<reference evidence="1 2" key="1">
    <citation type="submission" date="2020-08" db="EMBL/GenBank/DDBJ databases">
        <title>Sequencing the genomes of 1000 actinobacteria strains.</title>
        <authorList>
            <person name="Klenk H.-P."/>
        </authorList>
    </citation>
    <scope>NUCLEOTIDE SEQUENCE [LARGE SCALE GENOMIC DNA]</scope>
    <source>
        <strain evidence="1 2">DSM 11053</strain>
    </source>
</reference>
<evidence type="ECO:0000313" key="2">
    <source>
        <dbReference type="Proteomes" id="UP000565572"/>
    </source>
</evidence>